<accession>E3T5G5</accession>
<dbReference type="GeneID" id="9887797"/>
<dbReference type="KEGG" id="vg:9887797"/>
<gene>
    <name evidence="1" type="ORF">crov394</name>
</gene>
<dbReference type="EMBL" id="GU244497">
    <property type="protein sequence ID" value="ADO67428.1"/>
    <property type="molecule type" value="Genomic_DNA"/>
</dbReference>
<keyword evidence="2" id="KW-1185">Reference proteome</keyword>
<sequence>MNTFTDLYKFLQLYKENNIITWLKEPWIGKDKQESLLRLFSGLGLIDKIKSYYICKGNFNEKTITKNTTIKDVFYNQEDDLINLKDKGDSSDLTGICKNNEKHLLVTTSKNLNKTQVGKLDIDKILTNFQQYKGYTMSLCICVRNINDFEIMKKNIEKTNKQLKLFLEKEDTIIIDWNDLNQSYQQFKMVYKNIPLDNIINSNKTTLSLKMHQQLAVFKTIKMKNNDKTKILWGHIQRSGKSYIIGGCIIEDSKDKDKCNYLVITTAPNETIEQQRKVFDCIQLTEFNIIVLNGKNKIPTLTKKNIIICSKQFLQTKIDNIKEKTKSISWLKKNVF</sequence>
<proteinExistence type="predicted"/>
<evidence type="ECO:0000313" key="2">
    <source>
        <dbReference type="Proteomes" id="UP000029781"/>
    </source>
</evidence>
<organismHost>
    <name type="scientific">Cafeteria roenbergensis</name>
    <name type="common">Marine flagellate</name>
    <dbReference type="NCBI Taxonomy" id="33653"/>
</organismHost>
<organism evidence="1 2">
    <name type="scientific">Cafeteria roenbergensis virus (strain BV-PW1)</name>
    <name type="common">CroV</name>
    <dbReference type="NCBI Taxonomy" id="693272"/>
    <lineage>
        <taxon>Viruses</taxon>
        <taxon>Varidnaviria</taxon>
        <taxon>Bamfordvirae</taxon>
        <taxon>Nucleocytoviricota</taxon>
        <taxon>Megaviricetes</taxon>
        <taxon>Imitervirales</taxon>
        <taxon>Mimiviridae</taxon>
        <taxon>Aliimimivirinae</taxon>
        <taxon>Rheavirus</taxon>
        <taxon>Rheavirus sinusmexicani</taxon>
    </lineage>
</organism>
<dbReference type="Proteomes" id="UP000029781">
    <property type="component" value="Segment"/>
</dbReference>
<name>E3T5G5_CROVB</name>
<protein>
    <submittedName>
        <fullName evidence="1">Uncharacterized protein</fullName>
    </submittedName>
</protein>
<reference evidence="1 2" key="1">
    <citation type="journal article" date="2010" name="Proc. Natl. Acad. Sci. U.S.A.">
        <title>Giant virus with a remarkable complement of genes infects marine zooplankton.</title>
        <authorList>
            <person name="Fischer M.G."/>
            <person name="Allen M.J."/>
            <person name="Wilson W.H."/>
            <person name="Suttle C.A."/>
        </authorList>
    </citation>
    <scope>NUCLEOTIDE SEQUENCE [LARGE SCALE GENOMIC DNA]</scope>
    <source>
        <strain evidence="1 2">BV-PW1</strain>
    </source>
</reference>
<evidence type="ECO:0000313" key="1">
    <source>
        <dbReference type="EMBL" id="ADO67428.1"/>
    </source>
</evidence>
<dbReference type="RefSeq" id="YP_003970027.1">
    <property type="nucleotide sequence ID" value="NC_014637.1"/>
</dbReference>